<dbReference type="eggNOG" id="COG3971">
    <property type="taxonomic scope" value="Bacteria"/>
</dbReference>
<dbReference type="STRING" id="743721.Psesu_0023"/>
<dbReference type="Proteomes" id="UP000008632">
    <property type="component" value="Chromosome"/>
</dbReference>
<dbReference type="HOGENOM" id="CLU_060136_5_0_6"/>
<dbReference type="Gene3D" id="3.90.850.10">
    <property type="entry name" value="Fumarylacetoacetase-like, C-terminal domain"/>
    <property type="match status" value="1"/>
</dbReference>
<sequence length="279" mass="28913">MSTEHGNGTGGLPPELAAIAERFTTARSRGASLPAFPGDIPADLVTAYRVQDAAIARWPDRVVGWKVGYIAPERRDGSGDERLLGPIFARHLWIATGGTEQVPVFAGGFAAIEAEYVLRLDADAPADKLEWTPDEAAALPSTLFAGIEIASSPLATINELGPRVVVCDFGNNNGLLLGPEIPDWTTLDEASLLADTSIDGQAVGSGGASRLPGGLRAAFAFALARSARRGRPLRRGELIATGNATGIHDIGVGQTGTVVFDGHATLRCVAVASAGEDPA</sequence>
<dbReference type="GO" id="GO:0008684">
    <property type="term" value="F:2-oxopent-4-enoate hydratase activity"/>
    <property type="evidence" value="ECO:0007669"/>
    <property type="project" value="TreeGrafter"/>
</dbReference>
<dbReference type="InterPro" id="IPR050772">
    <property type="entry name" value="Hydratase-Decarb/MhpD_sf"/>
</dbReference>
<dbReference type="KEGG" id="psu:Psesu_0023"/>
<dbReference type="SUPFAM" id="SSF56529">
    <property type="entry name" value="FAH"/>
    <property type="match status" value="1"/>
</dbReference>
<organism evidence="1 2">
    <name type="scientific">Pseudoxanthomonas suwonensis (strain 11-1)</name>
    <dbReference type="NCBI Taxonomy" id="743721"/>
    <lineage>
        <taxon>Bacteria</taxon>
        <taxon>Pseudomonadati</taxon>
        <taxon>Pseudomonadota</taxon>
        <taxon>Gammaproteobacteria</taxon>
        <taxon>Lysobacterales</taxon>
        <taxon>Lysobacteraceae</taxon>
        <taxon>Pseudoxanthomonas</taxon>
    </lineage>
</organism>
<evidence type="ECO:0000313" key="2">
    <source>
        <dbReference type="Proteomes" id="UP000008632"/>
    </source>
</evidence>
<gene>
    <name evidence="1" type="ordered locus">Psesu_0023</name>
</gene>
<accession>E6WNY8</accession>
<reference evidence="1 2" key="1">
    <citation type="submission" date="2011-01" db="EMBL/GenBank/DDBJ databases">
        <title>Complete sequence of Pseudoxanthomonas suwonensis 11-1.</title>
        <authorList>
            <consortium name="US DOE Joint Genome Institute"/>
            <person name="Lucas S."/>
            <person name="Copeland A."/>
            <person name="Lapidus A."/>
            <person name="Cheng J.-F."/>
            <person name="Goodwin L."/>
            <person name="Pitluck S."/>
            <person name="Teshima H."/>
            <person name="Detter J.C."/>
            <person name="Han C."/>
            <person name="Tapia R."/>
            <person name="Land M."/>
            <person name="Hauser L."/>
            <person name="Kyrpides N."/>
            <person name="Ivanova N."/>
            <person name="Ovchinnikova G."/>
            <person name="Siebers A.K."/>
            <person name="Allgaier M."/>
            <person name="Thelen M.P."/>
            <person name="Hugenholtz P."/>
            <person name="Gladden J."/>
            <person name="Woyke T."/>
        </authorList>
    </citation>
    <scope>NUCLEOTIDE SEQUENCE [LARGE SCALE GENOMIC DNA]</scope>
    <source>
        <strain evidence="2">11-1</strain>
    </source>
</reference>
<proteinExistence type="predicted"/>
<protein>
    <submittedName>
        <fullName evidence="1">2-keto-4-pentenoate hydratase</fullName>
    </submittedName>
</protein>
<dbReference type="RefSeq" id="WP_013533717.1">
    <property type="nucleotide sequence ID" value="NC_014924.1"/>
</dbReference>
<dbReference type="EMBL" id="CP002446">
    <property type="protein sequence ID" value="ADV25887.1"/>
    <property type="molecule type" value="Genomic_DNA"/>
</dbReference>
<dbReference type="AlphaFoldDB" id="E6WNY8"/>
<dbReference type="PANTHER" id="PTHR30143">
    <property type="entry name" value="ACID HYDRATASE"/>
    <property type="match status" value="1"/>
</dbReference>
<dbReference type="InterPro" id="IPR036663">
    <property type="entry name" value="Fumarylacetoacetase_C_sf"/>
</dbReference>
<dbReference type="PANTHER" id="PTHR30143:SF0">
    <property type="entry name" value="2-KETO-4-PENTENOATE HYDRATASE"/>
    <property type="match status" value="1"/>
</dbReference>
<dbReference type="GO" id="GO:0005737">
    <property type="term" value="C:cytoplasm"/>
    <property type="evidence" value="ECO:0007669"/>
    <property type="project" value="TreeGrafter"/>
</dbReference>
<keyword evidence="2" id="KW-1185">Reference proteome</keyword>
<evidence type="ECO:0000313" key="1">
    <source>
        <dbReference type="EMBL" id="ADV25887.1"/>
    </source>
</evidence>
<name>E6WNY8_PSEUU</name>